<protein>
    <recommendedName>
        <fullName evidence="3">Transmembrane protein</fullName>
    </recommendedName>
</protein>
<gene>
    <name evidence="1" type="ORF">Lery_0513</name>
</gene>
<organism evidence="1 2">
    <name type="scientific">Legionella erythra</name>
    <dbReference type="NCBI Taxonomy" id="448"/>
    <lineage>
        <taxon>Bacteria</taxon>
        <taxon>Pseudomonadati</taxon>
        <taxon>Pseudomonadota</taxon>
        <taxon>Gammaproteobacteria</taxon>
        <taxon>Legionellales</taxon>
        <taxon>Legionellaceae</taxon>
        <taxon>Legionella</taxon>
    </lineage>
</organism>
<dbReference type="AlphaFoldDB" id="A0A0W0TW03"/>
<dbReference type="Proteomes" id="UP000054773">
    <property type="component" value="Unassembled WGS sequence"/>
</dbReference>
<dbReference type="SUPFAM" id="SSF52833">
    <property type="entry name" value="Thioredoxin-like"/>
    <property type="match status" value="1"/>
</dbReference>
<dbReference type="RefSeq" id="WP_058525682.1">
    <property type="nucleotide sequence ID" value="NZ_CAAAHY010000001.1"/>
</dbReference>
<evidence type="ECO:0000313" key="2">
    <source>
        <dbReference type="Proteomes" id="UP000054773"/>
    </source>
</evidence>
<dbReference type="STRING" id="448.Lery_0513"/>
<dbReference type="EMBL" id="LNYA01000003">
    <property type="protein sequence ID" value="KTC99612.1"/>
    <property type="molecule type" value="Genomic_DNA"/>
</dbReference>
<dbReference type="OrthoDB" id="9785445at2"/>
<name>A0A0W0TW03_LEGER</name>
<reference evidence="1 2" key="1">
    <citation type="submission" date="2015-11" db="EMBL/GenBank/DDBJ databases">
        <title>Genomic analysis of 38 Legionella species identifies large and diverse effector repertoires.</title>
        <authorList>
            <person name="Burstein D."/>
            <person name="Amaro F."/>
            <person name="Zusman T."/>
            <person name="Lifshitz Z."/>
            <person name="Cohen O."/>
            <person name="Gilbert J.A."/>
            <person name="Pupko T."/>
            <person name="Shuman H.A."/>
            <person name="Segal G."/>
        </authorList>
    </citation>
    <scope>NUCLEOTIDE SEQUENCE [LARGE SCALE GENOMIC DNA]</scope>
    <source>
        <strain evidence="1 2">SE-32A-C8</strain>
    </source>
</reference>
<evidence type="ECO:0008006" key="3">
    <source>
        <dbReference type="Google" id="ProtNLM"/>
    </source>
</evidence>
<comment type="caution">
    <text evidence="1">The sequence shown here is derived from an EMBL/GenBank/DDBJ whole genome shotgun (WGS) entry which is preliminary data.</text>
</comment>
<accession>A0A0W0TW03</accession>
<sequence length="181" mass="20640">MKKTKNQKLALIILALMFAAPAPIAYLFFKHPQWLGAHTNKGELLKPAVSLSAINNREKWHLLLWHPGTCESVCSQQLDKLARVRLALGRRLYEVEQWLVIRDTDPALPQPLLNTLHEQDIHVLRLGETQGQVIEKLTGEDRVFIADPNNYLILSYSLTAKSEDIFHDLKQLLTTVETKSN</sequence>
<proteinExistence type="predicted"/>
<evidence type="ECO:0000313" key="1">
    <source>
        <dbReference type="EMBL" id="KTC99612.1"/>
    </source>
</evidence>
<dbReference type="InterPro" id="IPR036249">
    <property type="entry name" value="Thioredoxin-like_sf"/>
</dbReference>
<keyword evidence="2" id="KW-1185">Reference proteome</keyword>
<dbReference type="PATRIC" id="fig|448.7.peg.532"/>